<proteinExistence type="predicted"/>
<organism evidence="2 3">
    <name type="scientific">Azospirillum rugosum</name>
    <dbReference type="NCBI Taxonomy" id="416170"/>
    <lineage>
        <taxon>Bacteria</taxon>
        <taxon>Pseudomonadati</taxon>
        <taxon>Pseudomonadota</taxon>
        <taxon>Alphaproteobacteria</taxon>
        <taxon>Rhodospirillales</taxon>
        <taxon>Azospirillaceae</taxon>
        <taxon>Azospirillum</taxon>
    </lineage>
</organism>
<reference evidence="2 3" key="1">
    <citation type="submission" date="2021-03" db="EMBL/GenBank/DDBJ databases">
        <title>Genomic Encyclopedia of Type Strains, Phase III (KMG-III): the genomes of soil and plant-associated and newly described type strains.</title>
        <authorList>
            <person name="Whitman W."/>
        </authorList>
    </citation>
    <scope>NUCLEOTIDE SEQUENCE [LARGE SCALE GENOMIC DNA]</scope>
    <source>
        <strain evidence="2 3">IMMIB AFH-6</strain>
    </source>
</reference>
<dbReference type="CDD" id="cd08168">
    <property type="entry name" value="Cytochrom_C3"/>
    <property type="match status" value="1"/>
</dbReference>
<sequence length="217" mass="23832">MPAVFGPTANLVTKLVLCTAVAGLVVLVGAGWLVPMTGYATEQGIVQEQPVPFSHEHHVGGLGLDCRYCHTSVEVSANAGLPPTHVCMTCHSQIWTNAKVLEPVRQSLAEGQPIRWNRINALPDYVFFNHSIHVAKGVGCTTCHGPIDSMPLTWKGASLRMSWCLDCHRDPAPNLRPREEVFNPDWKRTADTPSGQQLLAQYHIHPETLSDCSVCHR</sequence>
<accession>A0ABS4SJ70</accession>
<dbReference type="PANTHER" id="PTHR39425">
    <property type="entry name" value="LIPOPROTEIN CYTOCHROME C"/>
    <property type="match status" value="1"/>
</dbReference>
<evidence type="ECO:0000313" key="2">
    <source>
        <dbReference type="EMBL" id="MBP2292623.1"/>
    </source>
</evidence>
<keyword evidence="3" id="KW-1185">Reference proteome</keyword>
<dbReference type="Proteomes" id="UP000781958">
    <property type="component" value="Unassembled WGS sequence"/>
</dbReference>
<keyword evidence="1" id="KW-0472">Membrane</keyword>
<dbReference type="SUPFAM" id="SSF48695">
    <property type="entry name" value="Multiheme cytochromes"/>
    <property type="match status" value="1"/>
</dbReference>
<evidence type="ECO:0000313" key="3">
    <source>
        <dbReference type="Proteomes" id="UP000781958"/>
    </source>
</evidence>
<keyword evidence="1" id="KW-0812">Transmembrane</keyword>
<evidence type="ECO:0000256" key="1">
    <source>
        <dbReference type="SAM" id="Phobius"/>
    </source>
</evidence>
<gene>
    <name evidence="2" type="ORF">J2851_002401</name>
</gene>
<evidence type="ECO:0008006" key="4">
    <source>
        <dbReference type="Google" id="ProtNLM"/>
    </source>
</evidence>
<keyword evidence="1" id="KW-1133">Transmembrane helix</keyword>
<dbReference type="Gene3D" id="3.90.10.10">
    <property type="entry name" value="Cytochrome C3"/>
    <property type="match status" value="2"/>
</dbReference>
<comment type="caution">
    <text evidence="2">The sequence shown here is derived from an EMBL/GenBank/DDBJ whole genome shotgun (WGS) entry which is preliminary data.</text>
</comment>
<dbReference type="EMBL" id="JAGINP010000007">
    <property type="protein sequence ID" value="MBP2292623.1"/>
    <property type="molecule type" value="Genomic_DNA"/>
</dbReference>
<name>A0ABS4SJ70_9PROT</name>
<dbReference type="InterPro" id="IPR036280">
    <property type="entry name" value="Multihaem_cyt_sf"/>
</dbReference>
<protein>
    <recommendedName>
        <fullName evidence="4">Quinol:cytochrome c oxidoreductase pentaheme cytochrome subunit</fullName>
    </recommendedName>
</protein>
<dbReference type="RefSeq" id="WP_209766488.1">
    <property type="nucleotide sequence ID" value="NZ_JAGINP010000007.1"/>
</dbReference>
<feature type="transmembrane region" description="Helical" evidence="1">
    <location>
        <begin position="12"/>
        <end position="34"/>
    </location>
</feature>
<dbReference type="PANTHER" id="PTHR39425:SF1">
    <property type="entry name" value="CYTOCHROME C7-LIKE DOMAIN-CONTAINING PROTEIN"/>
    <property type="match status" value="1"/>
</dbReference>